<keyword evidence="3" id="KW-1185">Reference proteome</keyword>
<organism evidence="2 3">
    <name type="scientific">Pseudoalteromonas distincta</name>
    <dbReference type="NCBI Taxonomy" id="77608"/>
    <lineage>
        <taxon>Bacteria</taxon>
        <taxon>Pseudomonadati</taxon>
        <taxon>Pseudomonadota</taxon>
        <taxon>Gammaproteobacteria</taxon>
        <taxon>Alteromonadales</taxon>
        <taxon>Pseudoalteromonadaceae</taxon>
        <taxon>Pseudoalteromonas</taxon>
    </lineage>
</organism>
<evidence type="ECO:0000313" key="3">
    <source>
        <dbReference type="Proteomes" id="UP001242314"/>
    </source>
</evidence>
<evidence type="ECO:0000259" key="1">
    <source>
        <dbReference type="Pfam" id="PF09722"/>
    </source>
</evidence>
<evidence type="ECO:0000313" key="2">
    <source>
        <dbReference type="EMBL" id="MDP4485902.1"/>
    </source>
</evidence>
<dbReference type="InterPro" id="IPR024467">
    <property type="entry name" value="Xre/MbcA/ParS-like_toxin-bd"/>
</dbReference>
<dbReference type="Pfam" id="PF09722">
    <property type="entry name" value="Xre_MbcA_ParS_C"/>
    <property type="match status" value="1"/>
</dbReference>
<feature type="domain" description="Antitoxin Xre/MbcA/ParS-like toxin-binding" evidence="1">
    <location>
        <begin position="99"/>
        <end position="146"/>
    </location>
</feature>
<dbReference type="RefSeq" id="WP_052201203.1">
    <property type="nucleotide sequence ID" value="NZ_DELW01000029.1"/>
</dbReference>
<dbReference type="EMBL" id="JASGWX010000019">
    <property type="protein sequence ID" value="MDP4485902.1"/>
    <property type="molecule type" value="Genomic_DNA"/>
</dbReference>
<name>A0ABT9GJ28_9GAMM</name>
<accession>A0ABT9GJ28</accession>
<dbReference type="Proteomes" id="UP001242314">
    <property type="component" value="Unassembled WGS sequence"/>
</dbReference>
<reference evidence="2 3" key="1">
    <citation type="submission" date="2023-04" db="EMBL/GenBank/DDBJ databases">
        <title>Novel Pseudoalteromonas species isolated from Pacific coral.</title>
        <authorList>
            <person name="Videau P."/>
            <person name="Shlafstein M.D."/>
            <person name="Oline D.K."/>
            <person name="Strangman W.K."/>
            <person name="Hahnke R.L."/>
            <person name="Saw J.H."/>
            <person name="Ushijima B."/>
        </authorList>
    </citation>
    <scope>NUCLEOTIDE SEQUENCE [LARGE SCALE GENOMIC DNA]</scope>
    <source>
        <strain evidence="2 3">LMG 14908</strain>
    </source>
</reference>
<comment type="caution">
    <text evidence="2">The sequence shown here is derived from an EMBL/GenBank/DDBJ whole genome shotgun (WGS) entry which is preliminary data.</text>
</comment>
<gene>
    <name evidence="2" type="ORF">QDH73_17985</name>
</gene>
<protein>
    <submittedName>
        <fullName evidence="2">DUF2384 domain-containing protein</fullName>
    </submittedName>
</protein>
<sequence length="149" mass="17469">MYSFSEIHKKIDFIEILTNRKISESSSHLEQINFIHQGVYIKNAERLRIELGWDIRAFSSAIRTSKSSYVRYKKELKPLNTTLSENAFEIAKVCSFCLDYFENIERLNIWLNTSSLQFDSKKPLTFIDTIAGRELIKNTVNRLKYGYNA</sequence>
<proteinExistence type="predicted"/>